<keyword evidence="3" id="KW-1185">Reference proteome</keyword>
<evidence type="ECO:0000313" key="2">
    <source>
        <dbReference type="EMBL" id="KAJ2795261.1"/>
    </source>
</evidence>
<name>A0A9W8HNQ0_9FUNG</name>
<dbReference type="EMBL" id="JANBUO010002250">
    <property type="protein sequence ID" value="KAJ2795261.1"/>
    <property type="molecule type" value="Genomic_DNA"/>
</dbReference>
<feature type="region of interest" description="Disordered" evidence="1">
    <location>
        <begin position="106"/>
        <end position="125"/>
    </location>
</feature>
<feature type="region of interest" description="Disordered" evidence="1">
    <location>
        <begin position="1"/>
        <end position="40"/>
    </location>
</feature>
<protein>
    <submittedName>
        <fullName evidence="2">Uncharacterized protein</fullName>
    </submittedName>
</protein>
<accession>A0A9W8HNQ0</accession>
<evidence type="ECO:0000313" key="3">
    <source>
        <dbReference type="Proteomes" id="UP001140094"/>
    </source>
</evidence>
<comment type="caution">
    <text evidence="2">The sequence shown here is derived from an EMBL/GenBank/DDBJ whole genome shotgun (WGS) entry which is preliminary data.</text>
</comment>
<evidence type="ECO:0000256" key="1">
    <source>
        <dbReference type="SAM" id="MobiDB-lite"/>
    </source>
</evidence>
<organism evidence="2 3">
    <name type="scientific">Coemansia guatemalensis</name>
    <dbReference type="NCBI Taxonomy" id="2761395"/>
    <lineage>
        <taxon>Eukaryota</taxon>
        <taxon>Fungi</taxon>
        <taxon>Fungi incertae sedis</taxon>
        <taxon>Zoopagomycota</taxon>
        <taxon>Kickxellomycotina</taxon>
        <taxon>Kickxellomycetes</taxon>
        <taxon>Kickxellales</taxon>
        <taxon>Kickxellaceae</taxon>
        <taxon>Coemansia</taxon>
    </lineage>
</organism>
<reference evidence="2" key="1">
    <citation type="submission" date="2022-07" db="EMBL/GenBank/DDBJ databases">
        <title>Phylogenomic reconstructions and comparative analyses of Kickxellomycotina fungi.</title>
        <authorList>
            <person name="Reynolds N.K."/>
            <person name="Stajich J.E."/>
            <person name="Barry K."/>
            <person name="Grigoriev I.V."/>
            <person name="Crous P."/>
            <person name="Smith M.E."/>
        </authorList>
    </citation>
    <scope>NUCLEOTIDE SEQUENCE</scope>
    <source>
        <strain evidence="2">NRRL 1565</strain>
    </source>
</reference>
<sequence>MKSDANLGAETLHNPAVKPKSRSFSRAFSHNNNTRGSVKRKLQRLCQPKTAAVLEVIPYDPIDDIISMYTSIPEKNPYAMAREAEDLAHRFCLDMMRQDKIEEMKKREGMQPGRSCLKNPANHRGEHHDMRERHVHFSENVQVKFI</sequence>
<dbReference type="Proteomes" id="UP001140094">
    <property type="component" value="Unassembled WGS sequence"/>
</dbReference>
<feature type="compositionally biased region" description="Polar residues" evidence="1">
    <location>
        <begin position="22"/>
        <end position="36"/>
    </location>
</feature>
<gene>
    <name evidence="2" type="ORF">H4R20_005942</name>
</gene>
<dbReference type="AlphaFoldDB" id="A0A9W8HNQ0"/>
<proteinExistence type="predicted"/>
<dbReference type="OrthoDB" id="5591094at2759"/>